<keyword evidence="4" id="KW-0378">Hydrolase</keyword>
<evidence type="ECO:0000256" key="1">
    <source>
        <dbReference type="ARBA" id="ARBA00022694"/>
    </source>
</evidence>
<dbReference type="EMBL" id="PEWZ01000080">
    <property type="protein sequence ID" value="PIU35120.1"/>
    <property type="molecule type" value="Genomic_DNA"/>
</dbReference>
<keyword evidence="5" id="KW-0694">RNA-binding</keyword>
<dbReference type="InterPro" id="IPR014721">
    <property type="entry name" value="Ribsml_uS5_D2-typ_fold_subgr"/>
</dbReference>
<dbReference type="InterPro" id="IPR000100">
    <property type="entry name" value="RNase_P"/>
</dbReference>
<evidence type="ECO:0000313" key="6">
    <source>
        <dbReference type="EMBL" id="PIU35120.1"/>
    </source>
</evidence>
<accession>A0A2M6YRD5</accession>
<dbReference type="GO" id="GO:0000049">
    <property type="term" value="F:tRNA binding"/>
    <property type="evidence" value="ECO:0007669"/>
    <property type="project" value="InterPro"/>
</dbReference>
<evidence type="ECO:0000256" key="3">
    <source>
        <dbReference type="ARBA" id="ARBA00022759"/>
    </source>
</evidence>
<keyword evidence="1" id="KW-0819">tRNA processing</keyword>
<dbReference type="Pfam" id="PF00825">
    <property type="entry name" value="Ribonuclease_P"/>
    <property type="match status" value="1"/>
</dbReference>
<evidence type="ECO:0000256" key="2">
    <source>
        <dbReference type="ARBA" id="ARBA00022722"/>
    </source>
</evidence>
<dbReference type="GO" id="GO:0004526">
    <property type="term" value="F:ribonuclease P activity"/>
    <property type="evidence" value="ECO:0007669"/>
    <property type="project" value="InterPro"/>
</dbReference>
<evidence type="ECO:0000313" key="7">
    <source>
        <dbReference type="Proteomes" id="UP000229502"/>
    </source>
</evidence>
<keyword evidence="2" id="KW-0540">Nuclease</keyword>
<dbReference type="GO" id="GO:0008033">
    <property type="term" value="P:tRNA processing"/>
    <property type="evidence" value="ECO:0007669"/>
    <property type="project" value="UniProtKB-KW"/>
</dbReference>
<sequence>MFKVLSKENRLNRREIEELKAKKTAILQGEFFGLIFQKQKGAKGFALIVSNKIASRAVKRNQIRRLFFRAIQESLLDEEGKFLFLAKKSCLTASLGEFEKEMKSFRSRITN</sequence>
<evidence type="ECO:0000256" key="4">
    <source>
        <dbReference type="ARBA" id="ARBA00022801"/>
    </source>
</evidence>
<dbReference type="InterPro" id="IPR020568">
    <property type="entry name" value="Ribosomal_Su5_D2-typ_SF"/>
</dbReference>
<dbReference type="Gene3D" id="3.30.230.10">
    <property type="match status" value="1"/>
</dbReference>
<comment type="caution">
    <text evidence="6">The sequence shown here is derived from an EMBL/GenBank/DDBJ whole genome shotgun (WGS) entry which is preliminary data.</text>
</comment>
<dbReference type="SUPFAM" id="SSF54211">
    <property type="entry name" value="Ribosomal protein S5 domain 2-like"/>
    <property type="match status" value="1"/>
</dbReference>
<name>A0A2M6YRD5_9BACT</name>
<reference evidence="7" key="1">
    <citation type="submission" date="2017-09" db="EMBL/GenBank/DDBJ databases">
        <title>Depth-based differentiation of microbial function through sediment-hosted aquifers and enrichment of novel symbionts in the deep terrestrial subsurface.</title>
        <authorList>
            <person name="Probst A.J."/>
            <person name="Ladd B."/>
            <person name="Jarett J.K."/>
            <person name="Geller-Mcgrath D.E."/>
            <person name="Sieber C.M.K."/>
            <person name="Emerson J.B."/>
            <person name="Anantharaman K."/>
            <person name="Thomas B.C."/>
            <person name="Malmstrom R."/>
            <person name="Stieglmeier M."/>
            <person name="Klingl A."/>
            <person name="Woyke T."/>
            <person name="Ryan C.M."/>
            <person name="Banfield J.F."/>
        </authorList>
    </citation>
    <scope>NUCLEOTIDE SEQUENCE [LARGE SCALE GENOMIC DNA]</scope>
</reference>
<organism evidence="6 7">
    <name type="scientific">Candidatus Shapirobacteria bacterium CG07_land_8_20_14_0_80_39_18</name>
    <dbReference type="NCBI Taxonomy" id="1974882"/>
    <lineage>
        <taxon>Bacteria</taxon>
        <taxon>Candidatus Shapironibacteriota</taxon>
    </lineage>
</organism>
<dbReference type="AlphaFoldDB" id="A0A2M6YRD5"/>
<protein>
    <submittedName>
        <fullName evidence="6">Uncharacterized protein</fullName>
    </submittedName>
</protein>
<gene>
    <name evidence="6" type="ORF">COT03_01570</name>
</gene>
<keyword evidence="3" id="KW-0255">Endonuclease</keyword>
<evidence type="ECO:0000256" key="5">
    <source>
        <dbReference type="ARBA" id="ARBA00022884"/>
    </source>
</evidence>
<proteinExistence type="predicted"/>
<dbReference type="Proteomes" id="UP000229502">
    <property type="component" value="Unassembled WGS sequence"/>
</dbReference>